<dbReference type="OrthoDB" id="9813906at2"/>
<evidence type="ECO:0000256" key="8">
    <source>
        <dbReference type="SAM" id="Phobius"/>
    </source>
</evidence>
<feature type="transmembrane region" description="Helical" evidence="8">
    <location>
        <begin position="311"/>
        <end position="328"/>
    </location>
</feature>
<name>I0I5X2_CALAS</name>
<evidence type="ECO:0000256" key="5">
    <source>
        <dbReference type="ARBA" id="ARBA00022692"/>
    </source>
</evidence>
<feature type="transmembrane region" description="Helical" evidence="8">
    <location>
        <begin position="270"/>
        <end position="299"/>
    </location>
</feature>
<keyword evidence="4" id="KW-0997">Cell inner membrane</keyword>
<keyword evidence="2" id="KW-0813">Transport</keyword>
<keyword evidence="6 8" id="KW-1133">Transmembrane helix</keyword>
<evidence type="ECO:0000256" key="3">
    <source>
        <dbReference type="ARBA" id="ARBA00022475"/>
    </source>
</evidence>
<proteinExistence type="predicted"/>
<accession>I0I5X2</accession>
<sequence length="334" mass="34947">MQSITTGKAEVRSLNRERFNTFLRKYAIIFIFLAMFIALALLSPAFLQPRNLLNIVRQISVMGLIAIGVTKVIITGGIDLSSGSVLALAAVIASSLAQRPDSATLKFVGLSVPLIVPIVAALAVGAFCGAVNGTLVAKFKIPPFIATLGMMTVARGFALIYSDRPISGLTPEYRFIGQGEIFGIPTPILILAAVAIGSHLLLNNFRFGRYIYALGGNEQAARISGVNIDRTKIGVYTIAGLLAGLAGLVLSSRIDSGQPGLGVGYELDAIAAAVIGGTSLSGGIGTIWGTIVGALIIGVLNNGLDLLNVSAYWQTIVKGSIIVVAVIIDQRKNR</sequence>
<evidence type="ECO:0000256" key="2">
    <source>
        <dbReference type="ARBA" id="ARBA00022448"/>
    </source>
</evidence>
<evidence type="ECO:0000313" key="9">
    <source>
        <dbReference type="EMBL" id="BAM00660.1"/>
    </source>
</evidence>
<feature type="transmembrane region" description="Helical" evidence="8">
    <location>
        <begin position="233"/>
        <end position="250"/>
    </location>
</feature>
<dbReference type="GO" id="GO:0022857">
    <property type="term" value="F:transmembrane transporter activity"/>
    <property type="evidence" value="ECO:0007669"/>
    <property type="project" value="InterPro"/>
</dbReference>
<dbReference type="Proteomes" id="UP000007880">
    <property type="component" value="Chromosome"/>
</dbReference>
<dbReference type="SUPFAM" id="SSF81345">
    <property type="entry name" value="ABC transporter involved in vitamin B12 uptake, BtuC"/>
    <property type="match status" value="1"/>
</dbReference>
<feature type="transmembrane region" description="Helical" evidence="8">
    <location>
        <begin position="54"/>
        <end position="74"/>
    </location>
</feature>
<dbReference type="GO" id="GO:0005886">
    <property type="term" value="C:plasma membrane"/>
    <property type="evidence" value="ECO:0007669"/>
    <property type="project" value="UniProtKB-SubCell"/>
</dbReference>
<dbReference type="RefSeq" id="WP_014433889.1">
    <property type="nucleotide sequence ID" value="NC_017079.1"/>
</dbReference>
<dbReference type="EMBL" id="AP012337">
    <property type="protein sequence ID" value="BAM00660.1"/>
    <property type="molecule type" value="Genomic_DNA"/>
</dbReference>
<keyword evidence="10" id="KW-1185">Reference proteome</keyword>
<evidence type="ECO:0000256" key="4">
    <source>
        <dbReference type="ARBA" id="ARBA00022519"/>
    </source>
</evidence>
<feature type="transmembrane region" description="Helical" evidence="8">
    <location>
        <begin position="26"/>
        <end position="47"/>
    </location>
</feature>
<dbReference type="KEGG" id="cap:CLDAP_26200"/>
<feature type="transmembrane region" description="Helical" evidence="8">
    <location>
        <begin position="181"/>
        <end position="202"/>
    </location>
</feature>
<dbReference type="InterPro" id="IPR037294">
    <property type="entry name" value="ABC_BtuC-like"/>
</dbReference>
<evidence type="ECO:0000256" key="6">
    <source>
        <dbReference type="ARBA" id="ARBA00022989"/>
    </source>
</evidence>
<feature type="transmembrane region" description="Helical" evidence="8">
    <location>
        <begin position="109"/>
        <end position="135"/>
    </location>
</feature>
<evidence type="ECO:0000256" key="7">
    <source>
        <dbReference type="ARBA" id="ARBA00023136"/>
    </source>
</evidence>
<dbReference type="PANTHER" id="PTHR32196">
    <property type="entry name" value="ABC TRANSPORTER PERMEASE PROTEIN YPHD-RELATED-RELATED"/>
    <property type="match status" value="1"/>
</dbReference>
<reference evidence="9 10" key="1">
    <citation type="submission" date="2012-02" db="EMBL/GenBank/DDBJ databases">
        <title>Complete genome sequence of Caldilinea aerophila DSM 14535 (= NBRC 102666).</title>
        <authorList>
            <person name="Oguchi A."/>
            <person name="Hosoyama A."/>
            <person name="Sekine M."/>
            <person name="Fukai R."/>
            <person name="Kato Y."/>
            <person name="Nakamura S."/>
            <person name="Hanada S."/>
            <person name="Yamazaki S."/>
            <person name="Fujita N."/>
        </authorList>
    </citation>
    <scope>NUCLEOTIDE SEQUENCE [LARGE SCALE GENOMIC DNA]</scope>
    <source>
        <strain evidence="10">DSM 14535 / JCM 11387 / NBRC 104270 / STL-6-O1</strain>
    </source>
</reference>
<dbReference type="HOGENOM" id="CLU_028880_2_2_0"/>
<keyword evidence="3" id="KW-1003">Cell membrane</keyword>
<dbReference type="CDD" id="cd06579">
    <property type="entry name" value="TM_PBP1_transp_AraH_like"/>
    <property type="match status" value="1"/>
</dbReference>
<dbReference type="AlphaFoldDB" id="I0I5X2"/>
<comment type="subcellular location">
    <subcellularLocation>
        <location evidence="1">Cell membrane</location>
        <topology evidence="1">Multi-pass membrane protein</topology>
    </subcellularLocation>
</comment>
<keyword evidence="7 8" id="KW-0472">Membrane</keyword>
<keyword evidence="5 8" id="KW-0812">Transmembrane</keyword>
<feature type="transmembrane region" description="Helical" evidence="8">
    <location>
        <begin position="141"/>
        <end position="161"/>
    </location>
</feature>
<dbReference type="Pfam" id="PF02653">
    <property type="entry name" value="BPD_transp_2"/>
    <property type="match status" value="1"/>
</dbReference>
<evidence type="ECO:0000313" key="10">
    <source>
        <dbReference type="Proteomes" id="UP000007880"/>
    </source>
</evidence>
<gene>
    <name evidence="9" type="primary">rbsC</name>
    <name evidence="9" type="ordered locus">CLDAP_26200</name>
</gene>
<dbReference type="PANTHER" id="PTHR32196:SF21">
    <property type="entry name" value="ABC TRANSPORTER PERMEASE PROTEIN YPHD-RELATED"/>
    <property type="match status" value="1"/>
</dbReference>
<evidence type="ECO:0000256" key="1">
    <source>
        <dbReference type="ARBA" id="ARBA00004651"/>
    </source>
</evidence>
<dbReference type="InterPro" id="IPR001851">
    <property type="entry name" value="ABC_transp_permease"/>
</dbReference>
<feature type="transmembrane region" description="Helical" evidence="8">
    <location>
        <begin position="80"/>
        <end position="97"/>
    </location>
</feature>
<dbReference type="eggNOG" id="COG1172">
    <property type="taxonomic scope" value="Bacteria"/>
</dbReference>
<organism evidence="9 10">
    <name type="scientific">Caldilinea aerophila (strain DSM 14535 / JCM 11387 / NBRC 104270 / STL-6-O1)</name>
    <dbReference type="NCBI Taxonomy" id="926550"/>
    <lineage>
        <taxon>Bacteria</taxon>
        <taxon>Bacillati</taxon>
        <taxon>Chloroflexota</taxon>
        <taxon>Caldilineae</taxon>
        <taxon>Caldilineales</taxon>
        <taxon>Caldilineaceae</taxon>
        <taxon>Caldilinea</taxon>
    </lineage>
</organism>
<dbReference type="STRING" id="926550.CLDAP_26200"/>
<dbReference type="PATRIC" id="fig|926550.5.peg.2856"/>
<protein>
    <submittedName>
        <fullName evidence="9">Ribose ABC transporter permease protein</fullName>
    </submittedName>
</protein>